<dbReference type="RefSeq" id="WP_239894628.1">
    <property type="nucleotide sequence ID" value="NZ_JAJAXM010000051.1"/>
</dbReference>
<evidence type="ECO:0000313" key="2">
    <source>
        <dbReference type="EMBL" id="MCG9027337.1"/>
    </source>
</evidence>
<evidence type="ECO:0008006" key="4">
    <source>
        <dbReference type="Google" id="ProtNLM"/>
    </source>
</evidence>
<proteinExistence type="predicted"/>
<comment type="caution">
    <text evidence="2">The sequence shown here is derived from an EMBL/GenBank/DDBJ whole genome shotgun (WGS) entry which is preliminary data.</text>
</comment>
<feature type="chain" id="PRO_5044804038" description="Secreted protein" evidence="1">
    <location>
        <begin position="21"/>
        <end position="117"/>
    </location>
</feature>
<dbReference type="AlphaFoldDB" id="A0ABD4SV64"/>
<evidence type="ECO:0000313" key="3">
    <source>
        <dbReference type="Proteomes" id="UP001200247"/>
    </source>
</evidence>
<keyword evidence="1" id="KW-0732">Signal</keyword>
<protein>
    <recommendedName>
        <fullName evidence="4">Secreted protein</fullName>
    </recommendedName>
</protein>
<dbReference type="EMBL" id="JAJAXM010000051">
    <property type="protein sequence ID" value="MCG9027337.1"/>
    <property type="molecule type" value="Genomic_DNA"/>
</dbReference>
<evidence type="ECO:0000256" key="1">
    <source>
        <dbReference type="SAM" id="SignalP"/>
    </source>
</evidence>
<organism evidence="2 3">
    <name type="scientific">Laribacter hongkongensis</name>
    <dbReference type="NCBI Taxonomy" id="168471"/>
    <lineage>
        <taxon>Bacteria</taxon>
        <taxon>Pseudomonadati</taxon>
        <taxon>Pseudomonadota</taxon>
        <taxon>Betaproteobacteria</taxon>
        <taxon>Neisseriales</taxon>
        <taxon>Aquaspirillaceae</taxon>
        <taxon>Laribacter</taxon>
    </lineage>
</organism>
<sequence length="117" mass="12836">MKSIMLFSLTILVLSANVSARDLTGKEKQVVIKAVKERLKDPDSAKFKFGDYKGDFVYCAQVNAKNSYGGYTGFVPFQVGMLEKTGPIKNVFLFGIGDAAQESAISISCSREGYDFQ</sequence>
<name>A0ABD4SV64_9NEIS</name>
<accession>A0ABD4SV64</accession>
<gene>
    <name evidence="2" type="ORF">LH440_15835</name>
</gene>
<dbReference type="Proteomes" id="UP001200247">
    <property type="component" value="Unassembled WGS sequence"/>
</dbReference>
<feature type="signal peptide" evidence="1">
    <location>
        <begin position="1"/>
        <end position="20"/>
    </location>
</feature>
<reference evidence="2 3" key="1">
    <citation type="submission" date="2021-10" db="EMBL/GenBank/DDBJ databases">
        <title>Whole-genome sequencing analysis of Laribacter hongkongensis: virulence gene profiles, carbohydrate-active enzyme prediction, and antimicrobial resistance characterization.</title>
        <authorList>
            <person name="Yuan P."/>
            <person name="Zhan Y."/>
            <person name="Chen D."/>
        </authorList>
    </citation>
    <scope>NUCLEOTIDE SEQUENCE [LARGE SCALE GENOMIC DNA]</scope>
    <source>
        <strain evidence="2 3">W67</strain>
    </source>
</reference>